<feature type="transmembrane region" description="Helical" evidence="1">
    <location>
        <begin position="49"/>
        <end position="65"/>
    </location>
</feature>
<sequence length="132" mass="14805">MSLTNIDKFEKACQVYYTSALLFMPAWWLRDNFLDQSAPAGRELACCNVVGVLCGCIFALTYWCRTIKGVSTDDKTLLDYVQAGCWGTSGLLTLWHGASYKTDKMVINFGLQLGMGAAFMYQGMNRKVEKKE</sequence>
<keyword evidence="1" id="KW-0812">Transmembrane</keyword>
<reference evidence="3" key="1">
    <citation type="journal article" date="2023" name="Commun. Biol.">
        <title>Genome analysis of Parmales, the sister group of diatoms, reveals the evolutionary specialization of diatoms from phago-mixotrophs to photoautotrophs.</title>
        <authorList>
            <person name="Ban H."/>
            <person name="Sato S."/>
            <person name="Yoshikawa S."/>
            <person name="Yamada K."/>
            <person name="Nakamura Y."/>
            <person name="Ichinomiya M."/>
            <person name="Sato N."/>
            <person name="Blanc-Mathieu R."/>
            <person name="Endo H."/>
            <person name="Kuwata A."/>
            <person name="Ogata H."/>
        </authorList>
    </citation>
    <scope>NUCLEOTIDE SEQUENCE [LARGE SCALE GENOMIC DNA]</scope>
</reference>
<evidence type="ECO:0000313" key="2">
    <source>
        <dbReference type="EMBL" id="GMI43741.1"/>
    </source>
</evidence>
<dbReference type="EMBL" id="BRYA01000197">
    <property type="protein sequence ID" value="GMI43741.1"/>
    <property type="molecule type" value="Genomic_DNA"/>
</dbReference>
<organism evidence="2 3">
    <name type="scientific">Triparma columacea</name>
    <dbReference type="NCBI Taxonomy" id="722753"/>
    <lineage>
        <taxon>Eukaryota</taxon>
        <taxon>Sar</taxon>
        <taxon>Stramenopiles</taxon>
        <taxon>Ochrophyta</taxon>
        <taxon>Bolidophyceae</taxon>
        <taxon>Parmales</taxon>
        <taxon>Triparmaceae</taxon>
        <taxon>Triparma</taxon>
    </lineage>
</organism>
<name>A0A9W7GGD6_9STRA</name>
<keyword evidence="1" id="KW-1133">Transmembrane helix</keyword>
<comment type="caution">
    <text evidence="2">The sequence shown here is derived from an EMBL/GenBank/DDBJ whole genome shotgun (WGS) entry which is preliminary data.</text>
</comment>
<proteinExistence type="predicted"/>
<gene>
    <name evidence="2" type="ORF">TrCOL_g11688</name>
</gene>
<dbReference type="OrthoDB" id="10366449at2759"/>
<evidence type="ECO:0000256" key="1">
    <source>
        <dbReference type="SAM" id="Phobius"/>
    </source>
</evidence>
<feature type="transmembrane region" description="Helical" evidence="1">
    <location>
        <begin position="12"/>
        <end position="29"/>
    </location>
</feature>
<protein>
    <submittedName>
        <fullName evidence="2">Uncharacterized protein</fullName>
    </submittedName>
</protein>
<dbReference type="AlphaFoldDB" id="A0A9W7GGD6"/>
<accession>A0A9W7GGD6</accession>
<keyword evidence="1" id="KW-0472">Membrane</keyword>
<keyword evidence="3" id="KW-1185">Reference proteome</keyword>
<dbReference type="Proteomes" id="UP001165065">
    <property type="component" value="Unassembled WGS sequence"/>
</dbReference>
<evidence type="ECO:0000313" key="3">
    <source>
        <dbReference type="Proteomes" id="UP001165065"/>
    </source>
</evidence>